<keyword evidence="5" id="KW-1185">Reference proteome</keyword>
<dbReference type="InterPro" id="IPR023365">
    <property type="entry name" value="Sortase_dom-sf"/>
</dbReference>
<keyword evidence="1" id="KW-0378">Hydrolase</keyword>
<keyword evidence="3" id="KW-0472">Membrane</keyword>
<dbReference type="EMBL" id="JACHMQ010000001">
    <property type="protein sequence ID" value="MBB6398406.1"/>
    <property type="molecule type" value="Genomic_DNA"/>
</dbReference>
<feature type="transmembrane region" description="Helical" evidence="3">
    <location>
        <begin position="13"/>
        <end position="34"/>
    </location>
</feature>
<keyword evidence="3" id="KW-1133">Transmembrane helix</keyword>
<gene>
    <name evidence="4" type="ORF">BKA00_005320</name>
</gene>
<protein>
    <submittedName>
        <fullName evidence="4">Sortase (Surface protein transpeptidase)</fullName>
    </submittedName>
</protein>
<comment type="caution">
    <text evidence="4">The sequence shown here is derived from an EMBL/GenBank/DDBJ whole genome shotgun (WGS) entry which is preliminary data.</text>
</comment>
<reference evidence="4 5" key="1">
    <citation type="submission" date="2020-08" db="EMBL/GenBank/DDBJ databases">
        <title>Sequencing the genomes of 1000 actinobacteria strains.</title>
        <authorList>
            <person name="Klenk H.-P."/>
        </authorList>
    </citation>
    <scope>NUCLEOTIDE SEQUENCE [LARGE SCALE GENOMIC DNA]</scope>
    <source>
        <strain evidence="4 5">DSM 43675</strain>
    </source>
</reference>
<evidence type="ECO:0000313" key="4">
    <source>
        <dbReference type="EMBL" id="MBB6398406.1"/>
    </source>
</evidence>
<accession>A0A7X0G321</accession>
<evidence type="ECO:0000256" key="2">
    <source>
        <dbReference type="SAM" id="MobiDB-lite"/>
    </source>
</evidence>
<dbReference type="Gene3D" id="2.40.260.10">
    <property type="entry name" value="Sortase"/>
    <property type="match status" value="1"/>
</dbReference>
<feature type="region of interest" description="Disordered" evidence="2">
    <location>
        <begin position="36"/>
        <end position="68"/>
    </location>
</feature>
<name>A0A7X0G321_9ACTN</name>
<dbReference type="NCBIfam" id="NF033748">
    <property type="entry name" value="class_F_sortase"/>
    <property type="match status" value="1"/>
</dbReference>
<dbReference type="InterPro" id="IPR005754">
    <property type="entry name" value="Sortase"/>
</dbReference>
<dbReference type="Proteomes" id="UP000546324">
    <property type="component" value="Unassembled WGS sequence"/>
</dbReference>
<keyword evidence="3" id="KW-0812">Transmembrane</keyword>
<dbReference type="RefSeq" id="WP_185029319.1">
    <property type="nucleotide sequence ID" value="NZ_JACHMQ010000001.1"/>
</dbReference>
<dbReference type="AlphaFoldDB" id="A0A7X0G321"/>
<evidence type="ECO:0000256" key="3">
    <source>
        <dbReference type="SAM" id="Phobius"/>
    </source>
</evidence>
<evidence type="ECO:0000313" key="5">
    <source>
        <dbReference type="Proteomes" id="UP000546324"/>
    </source>
</evidence>
<proteinExistence type="predicted"/>
<evidence type="ECO:0000256" key="1">
    <source>
        <dbReference type="ARBA" id="ARBA00022801"/>
    </source>
</evidence>
<dbReference type="GO" id="GO:0016787">
    <property type="term" value="F:hydrolase activity"/>
    <property type="evidence" value="ECO:0007669"/>
    <property type="project" value="UniProtKB-KW"/>
</dbReference>
<organism evidence="4 5">
    <name type="scientific">Actinomadura coerulea</name>
    <dbReference type="NCBI Taxonomy" id="46159"/>
    <lineage>
        <taxon>Bacteria</taxon>
        <taxon>Bacillati</taxon>
        <taxon>Actinomycetota</taxon>
        <taxon>Actinomycetes</taxon>
        <taxon>Streptosporangiales</taxon>
        <taxon>Thermomonosporaceae</taxon>
        <taxon>Actinomadura</taxon>
    </lineage>
</organism>
<dbReference type="Pfam" id="PF04203">
    <property type="entry name" value="Sortase"/>
    <property type="match status" value="1"/>
</dbReference>
<sequence>MDSRRRGGRSSRFWYRLAAALIATGTAMFVVGLVRDHTGPPPQPPSSDLVQPTPVNAEPEPDNALRPSVPERVRIPSIRVDAPIRRVTTERDGTLGVPPLNRVREVGWWEDGPTPGENGSSVLVGHVDSKSGPGAFYELGALRPGRRIEIVREDGTAPAFRIDRIERVDKDRFPTDSVYGQRGRPELRLVTCGGRFDRKRGHYLDNVIVYASLIPGPRNAVPGTHRKS</sequence>
<dbReference type="CDD" id="cd05829">
    <property type="entry name" value="Sortase_F"/>
    <property type="match status" value="1"/>
</dbReference>
<dbReference type="SUPFAM" id="SSF63817">
    <property type="entry name" value="Sortase"/>
    <property type="match status" value="1"/>
</dbReference>
<dbReference type="InterPro" id="IPR042001">
    <property type="entry name" value="Sortase_F"/>
</dbReference>